<accession>A0A369AVY7</accession>
<feature type="domain" description="Phosphatidic acid phosphatase type 2/haloperoxidase" evidence="2">
    <location>
        <begin position="88"/>
        <end position="207"/>
    </location>
</feature>
<feature type="transmembrane region" description="Helical" evidence="1">
    <location>
        <begin position="190"/>
        <end position="208"/>
    </location>
</feature>
<gene>
    <name evidence="3" type="ORF">DFR58_11713</name>
</gene>
<feature type="transmembrane region" description="Helical" evidence="1">
    <location>
        <begin position="12"/>
        <end position="32"/>
    </location>
</feature>
<name>A0A369AVY7_9FIRM</name>
<keyword evidence="1" id="KW-0472">Membrane</keyword>
<organism evidence="3 4">
    <name type="scientific">Anaerobacterium chartisolvens</name>
    <dbReference type="NCBI Taxonomy" id="1297424"/>
    <lineage>
        <taxon>Bacteria</taxon>
        <taxon>Bacillati</taxon>
        <taxon>Bacillota</taxon>
        <taxon>Clostridia</taxon>
        <taxon>Eubacteriales</taxon>
        <taxon>Oscillospiraceae</taxon>
        <taxon>Anaerobacterium</taxon>
    </lineage>
</organism>
<dbReference type="OrthoDB" id="9790723at2"/>
<evidence type="ECO:0000313" key="4">
    <source>
        <dbReference type="Proteomes" id="UP000253034"/>
    </source>
</evidence>
<dbReference type="Gene3D" id="1.20.144.10">
    <property type="entry name" value="Phosphatidic acid phosphatase type 2/haloperoxidase"/>
    <property type="match status" value="1"/>
</dbReference>
<protein>
    <submittedName>
        <fullName evidence="3">PAP2 superfamily protein</fullName>
    </submittedName>
</protein>
<keyword evidence="1" id="KW-0812">Transmembrane</keyword>
<dbReference type="RefSeq" id="WP_114298538.1">
    <property type="nucleotide sequence ID" value="NZ_QPJT01000017.1"/>
</dbReference>
<feature type="transmembrane region" description="Helical" evidence="1">
    <location>
        <begin position="52"/>
        <end position="74"/>
    </location>
</feature>
<dbReference type="InterPro" id="IPR000326">
    <property type="entry name" value="PAP2/HPO"/>
</dbReference>
<dbReference type="Proteomes" id="UP000253034">
    <property type="component" value="Unassembled WGS sequence"/>
</dbReference>
<keyword evidence="1" id="KW-1133">Transmembrane helix</keyword>
<evidence type="ECO:0000259" key="2">
    <source>
        <dbReference type="Pfam" id="PF01569"/>
    </source>
</evidence>
<evidence type="ECO:0000256" key="1">
    <source>
        <dbReference type="SAM" id="Phobius"/>
    </source>
</evidence>
<dbReference type="AlphaFoldDB" id="A0A369AVY7"/>
<dbReference type="Pfam" id="PF01569">
    <property type="entry name" value="PAP2"/>
    <property type="match status" value="1"/>
</dbReference>
<comment type="caution">
    <text evidence="3">The sequence shown here is derived from an EMBL/GenBank/DDBJ whole genome shotgun (WGS) entry which is preliminary data.</text>
</comment>
<evidence type="ECO:0000313" key="3">
    <source>
        <dbReference type="EMBL" id="RCX13479.1"/>
    </source>
</evidence>
<proteinExistence type="predicted"/>
<reference evidence="3 4" key="1">
    <citation type="submission" date="2018-07" db="EMBL/GenBank/DDBJ databases">
        <title>Genomic Encyclopedia of Type Strains, Phase IV (KMG-IV): sequencing the most valuable type-strain genomes for metagenomic binning, comparative biology and taxonomic classification.</title>
        <authorList>
            <person name="Goeker M."/>
        </authorList>
    </citation>
    <scope>NUCLEOTIDE SEQUENCE [LARGE SCALE GENOMIC DNA]</scope>
    <source>
        <strain evidence="3 4">DSM 27016</strain>
    </source>
</reference>
<sequence length="221" mass="26403">MKKEMFYGWFKKYNHFLILLYYVVIIIQFYRLEGSTAPRYYMHSRIDDYIPFVKEFIIPYALWFPYIAVTLIFFGFKSKNIFIKYCMHMFIGMTISYIIYELYPNGINLRPVLVEQDFFTNLVRYLYQIDTPTNSAPSIHVLNSIAVHTAIVNYKNFKNYRLVRRASFILAAAIIASTVCLKQHSVIDVFWGALISIVLYLAVYKVDYRGIFRQERKRLFE</sequence>
<dbReference type="SUPFAM" id="SSF48317">
    <property type="entry name" value="Acid phosphatase/Vanadium-dependent haloperoxidase"/>
    <property type="match status" value="1"/>
</dbReference>
<dbReference type="InterPro" id="IPR036938">
    <property type="entry name" value="PAP2/HPO_sf"/>
</dbReference>
<feature type="transmembrane region" description="Helical" evidence="1">
    <location>
        <begin position="166"/>
        <end position="184"/>
    </location>
</feature>
<keyword evidence="4" id="KW-1185">Reference proteome</keyword>
<dbReference type="EMBL" id="QPJT01000017">
    <property type="protein sequence ID" value="RCX13479.1"/>
    <property type="molecule type" value="Genomic_DNA"/>
</dbReference>